<comment type="caution">
    <text evidence="7">The sequence shown here is derived from an EMBL/GenBank/DDBJ whole genome shotgun (WGS) entry which is preliminary data.</text>
</comment>
<evidence type="ECO:0000313" key="7">
    <source>
        <dbReference type="EMBL" id="OBX28985.1"/>
    </source>
</evidence>
<dbReference type="STRING" id="1443941.A9J31_14580"/>
<feature type="transmembrane region" description="Helical" evidence="5">
    <location>
        <begin position="150"/>
        <end position="171"/>
    </location>
</feature>
<dbReference type="InterPro" id="IPR020846">
    <property type="entry name" value="MFS_dom"/>
</dbReference>
<dbReference type="Pfam" id="PF07690">
    <property type="entry name" value="MFS_1"/>
    <property type="match status" value="1"/>
</dbReference>
<dbReference type="SUPFAM" id="SSF103473">
    <property type="entry name" value="MFS general substrate transporter"/>
    <property type="match status" value="1"/>
</dbReference>
<keyword evidence="2 5" id="KW-0812">Transmembrane</keyword>
<feature type="transmembrane region" description="Helical" evidence="5">
    <location>
        <begin position="370"/>
        <end position="393"/>
    </location>
</feature>
<dbReference type="Proteomes" id="UP000185753">
    <property type="component" value="Unassembled WGS sequence"/>
</dbReference>
<dbReference type="PROSITE" id="PS50850">
    <property type="entry name" value="MFS"/>
    <property type="match status" value="1"/>
</dbReference>
<dbReference type="InterPro" id="IPR011701">
    <property type="entry name" value="MFS"/>
</dbReference>
<feature type="transmembrane region" description="Helical" evidence="5">
    <location>
        <begin position="82"/>
        <end position="101"/>
    </location>
</feature>
<feature type="domain" description="Major facilitator superfamily (MFS) profile" evidence="6">
    <location>
        <begin position="13"/>
        <end position="432"/>
    </location>
</feature>
<feature type="transmembrane region" description="Helical" evidence="5">
    <location>
        <begin position="313"/>
        <end position="333"/>
    </location>
</feature>
<feature type="transmembrane region" description="Helical" evidence="5">
    <location>
        <begin position="49"/>
        <end position="70"/>
    </location>
</feature>
<evidence type="ECO:0000256" key="2">
    <source>
        <dbReference type="ARBA" id="ARBA00022692"/>
    </source>
</evidence>
<feature type="transmembrane region" description="Helical" evidence="5">
    <location>
        <begin position="177"/>
        <end position="196"/>
    </location>
</feature>
<feature type="transmembrane region" description="Helical" evidence="5">
    <location>
        <begin position="283"/>
        <end position="301"/>
    </location>
</feature>
<evidence type="ECO:0000256" key="1">
    <source>
        <dbReference type="ARBA" id="ARBA00004141"/>
    </source>
</evidence>
<dbReference type="GO" id="GO:0005886">
    <property type="term" value="C:plasma membrane"/>
    <property type="evidence" value="ECO:0007669"/>
    <property type="project" value="TreeGrafter"/>
</dbReference>
<feature type="transmembrane region" description="Helical" evidence="5">
    <location>
        <begin position="339"/>
        <end position="358"/>
    </location>
</feature>
<dbReference type="GO" id="GO:0046943">
    <property type="term" value="F:carboxylic acid transmembrane transporter activity"/>
    <property type="evidence" value="ECO:0007669"/>
    <property type="project" value="TreeGrafter"/>
</dbReference>
<sequence length="439" mass="48318">MSLKKVHRHSWVSLVVCWLIWLVIAYDRELIFRAANMICEEFSLTPTEWGYTIAAITVSLALLSIPVSAYCDLKAPGWKRAIFQWPLIVGFTFLSLLSGIMSFSNTFYKFVLLRILVSIGCGVAEPIGVSNTAEWWPKEHRGFAIGAHHAGYPVGAMLSGVVMASIIYYFGPENWRYAFYLGIMISVPVLTFWAIYSNKKHYDEFHDACIDQGFTPPTENPCLETKAKNPTQVKKGALKKTLKSRGILFTAGSTLITHVVYLGFLTIFPAYLYNIVGMDLAKAAGLSAVFTITGIMGQVFWPSLSDKIGRRKTLILCGIWMAVGIASFCLTQGVVSVIIIQLIFGFSANAIWPIYYATASDYAEQDAMGTANSIITVALYVGGAIAPILMGSLLTSFGGWHNATGYTLCFILMSVCALIGVLLQVILGYLDKKDHLKPV</sequence>
<feature type="transmembrane region" description="Helical" evidence="5">
    <location>
        <begin position="405"/>
        <end position="430"/>
    </location>
</feature>
<dbReference type="Gene3D" id="1.20.1250.20">
    <property type="entry name" value="MFS general substrate transporter like domains"/>
    <property type="match status" value="2"/>
</dbReference>
<dbReference type="InterPro" id="IPR036259">
    <property type="entry name" value="MFS_trans_sf"/>
</dbReference>
<feature type="transmembrane region" description="Helical" evidence="5">
    <location>
        <begin position="247"/>
        <end position="271"/>
    </location>
</feature>
<proteinExistence type="predicted"/>
<protein>
    <submittedName>
        <fullName evidence="7">MFS transporter</fullName>
    </submittedName>
</protein>
<evidence type="ECO:0000256" key="3">
    <source>
        <dbReference type="ARBA" id="ARBA00022989"/>
    </source>
</evidence>
<dbReference type="PANTHER" id="PTHR23508:SF10">
    <property type="entry name" value="CARBOXYLIC ACID TRANSPORTER PROTEIN HOMOLOG"/>
    <property type="match status" value="1"/>
</dbReference>
<keyword evidence="3 5" id="KW-1133">Transmembrane helix</keyword>
<name>A0A1A7R9N7_9GAMM</name>
<gene>
    <name evidence="7" type="ORF">A9J31_14580</name>
</gene>
<evidence type="ECO:0000313" key="8">
    <source>
        <dbReference type="Proteomes" id="UP000185753"/>
    </source>
</evidence>
<comment type="subcellular location">
    <subcellularLocation>
        <location evidence="1">Membrane</location>
        <topology evidence="1">Multi-pass membrane protein</topology>
    </subcellularLocation>
</comment>
<dbReference type="OrthoDB" id="9787026at2"/>
<evidence type="ECO:0000256" key="4">
    <source>
        <dbReference type="ARBA" id="ARBA00023136"/>
    </source>
</evidence>
<dbReference type="PANTHER" id="PTHR23508">
    <property type="entry name" value="CARBOXYLIC ACID TRANSPORTER PROTEIN HOMOLOG"/>
    <property type="match status" value="1"/>
</dbReference>
<dbReference type="RefSeq" id="WP_067763283.1">
    <property type="nucleotide sequence ID" value="NZ_LZDS01000013.1"/>
</dbReference>
<dbReference type="AlphaFoldDB" id="A0A1A7R9N7"/>
<reference evidence="8" key="1">
    <citation type="submission" date="2016-06" db="EMBL/GenBank/DDBJ databases">
        <authorList>
            <person name="Radolfova-Krizova L."/>
            <person name="Nemec A."/>
        </authorList>
    </citation>
    <scope>NUCLEOTIDE SEQUENCE [LARGE SCALE GENOMIC DNA]</scope>
    <source>
        <strain evidence="8">ANC 4275</strain>
    </source>
</reference>
<evidence type="ECO:0000256" key="5">
    <source>
        <dbReference type="SAM" id="Phobius"/>
    </source>
</evidence>
<dbReference type="EMBL" id="LZDS01000013">
    <property type="protein sequence ID" value="OBX28985.1"/>
    <property type="molecule type" value="Genomic_DNA"/>
</dbReference>
<evidence type="ECO:0000259" key="6">
    <source>
        <dbReference type="PROSITE" id="PS50850"/>
    </source>
</evidence>
<feature type="transmembrane region" description="Helical" evidence="5">
    <location>
        <begin position="107"/>
        <end position="129"/>
    </location>
</feature>
<organism evidence="7 8">
    <name type="scientific">Acinetobacter gandensis</name>
    <dbReference type="NCBI Taxonomy" id="1443941"/>
    <lineage>
        <taxon>Bacteria</taxon>
        <taxon>Pseudomonadati</taxon>
        <taxon>Pseudomonadota</taxon>
        <taxon>Gammaproteobacteria</taxon>
        <taxon>Moraxellales</taxon>
        <taxon>Moraxellaceae</taxon>
        <taxon>Acinetobacter</taxon>
    </lineage>
</organism>
<keyword evidence="4 5" id="KW-0472">Membrane</keyword>
<keyword evidence="8" id="KW-1185">Reference proteome</keyword>
<accession>A0A1A7R9N7</accession>